<gene>
    <name evidence="7" type="primary">nox1</name>
    <name evidence="7" type="ORF">SSABA_v1c01510</name>
</gene>
<dbReference type="Proteomes" id="UP000019265">
    <property type="component" value="Chromosome"/>
</dbReference>
<proteinExistence type="predicted"/>
<comment type="cofactor">
    <cofactor evidence="1">
        <name>FAD</name>
        <dbReference type="ChEBI" id="CHEBI:57692"/>
    </cofactor>
</comment>
<name>W6A8S7_9MOLU</name>
<evidence type="ECO:0000256" key="1">
    <source>
        <dbReference type="ARBA" id="ARBA00001974"/>
    </source>
</evidence>
<organism evidence="7 8">
    <name type="scientific">Spiroplasma sabaudiense Ar-1343</name>
    <dbReference type="NCBI Taxonomy" id="1276257"/>
    <lineage>
        <taxon>Bacteria</taxon>
        <taxon>Bacillati</taxon>
        <taxon>Mycoplasmatota</taxon>
        <taxon>Mollicutes</taxon>
        <taxon>Entomoplasmatales</taxon>
        <taxon>Spiroplasmataceae</taxon>
        <taxon>Spiroplasma</taxon>
    </lineage>
</organism>
<dbReference type="SUPFAM" id="SSF55424">
    <property type="entry name" value="FAD/NAD-linked reductases, dimerisation (C-terminal) domain"/>
    <property type="match status" value="1"/>
</dbReference>
<evidence type="ECO:0000256" key="2">
    <source>
        <dbReference type="ARBA" id="ARBA00022630"/>
    </source>
</evidence>
<keyword evidence="5" id="KW-0676">Redox-active center</keyword>
<keyword evidence="2" id="KW-0285">Flavoprotein</keyword>
<keyword evidence="8" id="KW-1185">Reference proteome</keyword>
<sequence length="446" mass="49421">MRVVVIGGAAMGMGVVAKLMRLDPTIEIVVFQKNDYVSLGACGIPYFIGNKFSDSNIMLARKVSDFENNKVKVFTNTIVEKIDFEKKQVFGKNNLRTIAENYDKLVIATGGTPITPDVISQKYENCYTVNSKEDAEEIKRALPLAKNIVIIGAGLIGLEVAENISHSTSAQISIIEKGQRPLANLFDSEFTDLIEDELQKNQVNLIKNSEVIEIKTIKNKISEVILKDNTKLKCDLLICSIGIRPNTDFLIGSELKLNNRNAIIIDKTGLTNLADVYSGGDCVQTFGRTYDNPTYTPLATVASKHATIVAENICGAKKEFSGTLNTAIVKVFALELARTGDNLQFLENNKVSYQEVFIKDKDHTNYLPGQENLYLKIYKDKQKNTLINAQMAGYNNAVLRIHSLISLIWTQTNLTSGINEIDLPYAPPFSRTKDIINIALGKIAEK</sequence>
<dbReference type="PATRIC" id="fig|1276257.3.peg.154"/>
<dbReference type="InterPro" id="IPR016156">
    <property type="entry name" value="FAD/NAD-linked_Rdtase_dimer_sf"/>
</dbReference>
<keyword evidence="3" id="KW-0274">FAD</keyword>
<dbReference type="AlphaFoldDB" id="W6A8S7"/>
<feature type="domain" description="FAD/NAD(P)-binding" evidence="6">
    <location>
        <begin position="1"/>
        <end position="304"/>
    </location>
</feature>
<dbReference type="RefSeq" id="WP_025250701.1">
    <property type="nucleotide sequence ID" value="NZ_CP006934.1"/>
</dbReference>
<dbReference type="InterPro" id="IPR036188">
    <property type="entry name" value="FAD/NAD-bd_sf"/>
</dbReference>
<dbReference type="SUPFAM" id="SSF51905">
    <property type="entry name" value="FAD/NAD(P)-binding domain"/>
    <property type="match status" value="2"/>
</dbReference>
<dbReference type="Pfam" id="PF07992">
    <property type="entry name" value="Pyr_redox_2"/>
    <property type="match status" value="1"/>
</dbReference>
<dbReference type="OrthoDB" id="9792592at2"/>
<evidence type="ECO:0000256" key="5">
    <source>
        <dbReference type="ARBA" id="ARBA00023284"/>
    </source>
</evidence>
<dbReference type="STRING" id="1276257.SSABA_v1c01510"/>
<reference evidence="7 8" key="1">
    <citation type="journal article" date="2014" name="Genome Biol. Evol.">
        <title>Molecular evolution of the substrate utilization strategies and putative virulence factors in mosquito-associated Spiroplasma species.</title>
        <authorList>
            <person name="Chang T.H."/>
            <person name="Lo W.S."/>
            <person name="Ku C."/>
            <person name="Chen L.L."/>
            <person name="Kuo C.H."/>
        </authorList>
    </citation>
    <scope>NUCLEOTIDE SEQUENCE [LARGE SCALE GENOMIC DNA]</scope>
    <source>
        <strain evidence="7">Ar-1343</strain>
    </source>
</reference>
<dbReference type="InterPro" id="IPR050260">
    <property type="entry name" value="FAD-bd_OxRdtase"/>
</dbReference>
<dbReference type="PRINTS" id="PR00368">
    <property type="entry name" value="FADPNR"/>
</dbReference>
<evidence type="ECO:0000256" key="4">
    <source>
        <dbReference type="ARBA" id="ARBA00023002"/>
    </source>
</evidence>
<keyword evidence="4" id="KW-0560">Oxidoreductase</keyword>
<evidence type="ECO:0000259" key="6">
    <source>
        <dbReference type="Pfam" id="PF07992"/>
    </source>
</evidence>
<dbReference type="Gene3D" id="3.50.50.60">
    <property type="entry name" value="FAD/NAD(P)-binding domain"/>
    <property type="match status" value="2"/>
</dbReference>
<dbReference type="EMBL" id="CP006934">
    <property type="protein sequence ID" value="AHI53563.1"/>
    <property type="molecule type" value="Genomic_DNA"/>
</dbReference>
<dbReference type="GO" id="GO:0016491">
    <property type="term" value="F:oxidoreductase activity"/>
    <property type="evidence" value="ECO:0007669"/>
    <property type="project" value="UniProtKB-KW"/>
</dbReference>
<evidence type="ECO:0000313" key="8">
    <source>
        <dbReference type="Proteomes" id="UP000019265"/>
    </source>
</evidence>
<dbReference type="InterPro" id="IPR023753">
    <property type="entry name" value="FAD/NAD-binding_dom"/>
</dbReference>
<evidence type="ECO:0000313" key="7">
    <source>
        <dbReference type="EMBL" id="AHI53563.1"/>
    </source>
</evidence>
<dbReference type="HOGENOM" id="CLU_003291_1_3_14"/>
<dbReference type="PANTHER" id="PTHR43429:SF1">
    <property type="entry name" value="NAD(P)H SULFUR OXIDOREDUCTASE (COA-DEPENDENT)"/>
    <property type="match status" value="1"/>
</dbReference>
<protein>
    <submittedName>
        <fullName evidence="7">NADH oxidase</fullName>
    </submittedName>
</protein>
<evidence type="ECO:0000256" key="3">
    <source>
        <dbReference type="ARBA" id="ARBA00022827"/>
    </source>
</evidence>
<accession>W6A8S7</accession>
<dbReference type="PRINTS" id="PR00411">
    <property type="entry name" value="PNDRDTASEI"/>
</dbReference>
<dbReference type="eggNOG" id="COG0446">
    <property type="taxonomic scope" value="Bacteria"/>
</dbReference>
<dbReference type="PANTHER" id="PTHR43429">
    <property type="entry name" value="PYRIDINE NUCLEOTIDE-DISULFIDE OXIDOREDUCTASE DOMAIN-CONTAINING"/>
    <property type="match status" value="1"/>
</dbReference>
<dbReference type="KEGG" id="ssab:SSABA_v1c01510"/>